<comment type="similarity">
    <text evidence="3">Belongs to the MNN1/MNT family.</text>
</comment>
<dbReference type="SUPFAM" id="SSF53448">
    <property type="entry name" value="Nucleotide-diphospho-sugar transferases"/>
    <property type="match status" value="1"/>
</dbReference>
<keyword evidence="8" id="KW-0333">Golgi apparatus</keyword>
<dbReference type="Pfam" id="PF11051">
    <property type="entry name" value="Mannosyl_trans3"/>
    <property type="match status" value="2"/>
</dbReference>
<keyword evidence="5 10" id="KW-0812">Transmembrane</keyword>
<reference evidence="11" key="1">
    <citation type="submission" date="2022-06" db="EMBL/GenBank/DDBJ databases">
        <title>Complete genome sequences of two strains of the flax pathogen Septoria linicola.</title>
        <authorList>
            <person name="Lapalu N."/>
            <person name="Simon A."/>
            <person name="Demenou B."/>
            <person name="Paumier D."/>
            <person name="Guillot M.-P."/>
            <person name="Gout L."/>
            <person name="Valade R."/>
        </authorList>
    </citation>
    <scope>NUCLEOTIDE SEQUENCE</scope>
    <source>
        <strain evidence="11">SE15195</strain>
    </source>
</reference>
<accession>A0A9Q9B5U4</accession>
<dbReference type="Proteomes" id="UP001056384">
    <property type="component" value="Chromosome 11"/>
</dbReference>
<evidence type="ECO:0000256" key="3">
    <source>
        <dbReference type="ARBA" id="ARBA00009105"/>
    </source>
</evidence>
<dbReference type="InterPro" id="IPR022751">
    <property type="entry name" value="Alpha_mannosyltransferase"/>
</dbReference>
<keyword evidence="12" id="KW-1185">Reference proteome</keyword>
<dbReference type="PANTHER" id="PTHR31646:SF1">
    <property type="entry name" value="ALPHA-1,2-MANNOSYLTRANSFERASE MNN2"/>
    <property type="match status" value="1"/>
</dbReference>
<dbReference type="EMBL" id="CP099428">
    <property type="protein sequence ID" value="USW58765.1"/>
    <property type="molecule type" value="Genomic_DNA"/>
</dbReference>
<proteinExistence type="inferred from homology"/>
<evidence type="ECO:0000256" key="8">
    <source>
        <dbReference type="ARBA" id="ARBA00023034"/>
    </source>
</evidence>
<gene>
    <name evidence="11" type="ORF">Slin15195_G120840</name>
</gene>
<dbReference type="PANTHER" id="PTHR31646">
    <property type="entry name" value="ALPHA-1,2-MANNOSYLTRANSFERASE MNN2"/>
    <property type="match status" value="1"/>
</dbReference>
<evidence type="ECO:0000256" key="9">
    <source>
        <dbReference type="ARBA" id="ARBA00023136"/>
    </source>
</evidence>
<evidence type="ECO:0000256" key="5">
    <source>
        <dbReference type="ARBA" id="ARBA00022692"/>
    </source>
</evidence>
<evidence type="ECO:0000256" key="1">
    <source>
        <dbReference type="ARBA" id="ARBA00004323"/>
    </source>
</evidence>
<keyword evidence="7 10" id="KW-1133">Transmembrane helix</keyword>
<evidence type="ECO:0000313" key="12">
    <source>
        <dbReference type="Proteomes" id="UP001056384"/>
    </source>
</evidence>
<feature type="transmembrane region" description="Helical" evidence="10">
    <location>
        <begin position="12"/>
        <end position="34"/>
    </location>
</feature>
<comment type="subcellular location">
    <subcellularLocation>
        <location evidence="1">Golgi apparatus membrane</location>
        <topology evidence="1">Single-pass type II membrane protein</topology>
    </subcellularLocation>
</comment>
<organism evidence="11 12">
    <name type="scientific">Septoria linicola</name>
    <dbReference type="NCBI Taxonomy" id="215465"/>
    <lineage>
        <taxon>Eukaryota</taxon>
        <taxon>Fungi</taxon>
        <taxon>Dikarya</taxon>
        <taxon>Ascomycota</taxon>
        <taxon>Pezizomycotina</taxon>
        <taxon>Dothideomycetes</taxon>
        <taxon>Dothideomycetidae</taxon>
        <taxon>Mycosphaerellales</taxon>
        <taxon>Mycosphaerellaceae</taxon>
        <taxon>Septoria</taxon>
    </lineage>
</organism>
<keyword evidence="4" id="KW-0808">Transferase</keyword>
<evidence type="ECO:0000256" key="4">
    <source>
        <dbReference type="ARBA" id="ARBA00022679"/>
    </source>
</evidence>
<evidence type="ECO:0000256" key="10">
    <source>
        <dbReference type="SAM" id="Phobius"/>
    </source>
</evidence>
<name>A0A9Q9B5U4_9PEZI</name>
<keyword evidence="9 10" id="KW-0472">Membrane</keyword>
<dbReference type="AlphaFoldDB" id="A0A9Q9B5U4"/>
<evidence type="ECO:0000256" key="7">
    <source>
        <dbReference type="ARBA" id="ARBA00022989"/>
    </source>
</evidence>
<dbReference type="InterPro" id="IPR029044">
    <property type="entry name" value="Nucleotide-diphossugar_trans"/>
</dbReference>
<dbReference type="GO" id="GO:0000026">
    <property type="term" value="F:alpha-1,2-mannosyltransferase activity"/>
    <property type="evidence" value="ECO:0007669"/>
    <property type="project" value="TreeGrafter"/>
</dbReference>
<evidence type="ECO:0000313" key="11">
    <source>
        <dbReference type="EMBL" id="USW58765.1"/>
    </source>
</evidence>
<dbReference type="GO" id="GO:0000139">
    <property type="term" value="C:Golgi membrane"/>
    <property type="evidence" value="ECO:0007669"/>
    <property type="project" value="UniProtKB-SubCell"/>
</dbReference>
<keyword evidence="6" id="KW-0735">Signal-anchor</keyword>
<sequence>MITTKRLHRLCGPAAAGPVAFLVAILLLYIYTVWDNDITWRRKDAALVQQQQEQAANDQIRLDQDAQAQQGLPFSGGSAMGPAAGEPAHKGLREDIHKLLYADDFLPHFQEVLKLPRVTWEDGKASCNWPDLSKIDFQFAGKSDGGWGTNTSWTKTPLPQAELDTERVKWQAQVNSGFMPWKDHAYRFEGRGIVIVGGRGRSIKRIVLILKKLALLSSTLPVELHYYGDEMTGEKRTLLSSLWPKMYYNDLSGAHNIYQTTYGGMVPNQAHYNLKTAAVINSRFAEPLLLDSDNIPALAPDSLWDSDVYKEFGTIFWPDIARTRPDNPIWSITNTKCRMDEYEQESGQLLVDKRRFWYHLQLAAWMNSPVTDAEGNWKSESYYFNILLGDKDTFRFAWHALKTKYGKPAKFLTSVGTLSGPNNFYCGHSFLQYHPDGRPLFMHGGLLKTMQKPVMKWQRENNGGIFQAYKKSDLEEQHDKIVSVHIGWDGMDYFPDKDKYEMEAAWCTFFPDTKARPLEDLIPGFEKDFDAIGGYWPLEEGMPPMKSEVQQQTI</sequence>
<comment type="pathway">
    <text evidence="2">Protein modification; protein glycosylation.</text>
</comment>
<evidence type="ECO:0000256" key="2">
    <source>
        <dbReference type="ARBA" id="ARBA00004922"/>
    </source>
</evidence>
<protein>
    <submittedName>
        <fullName evidence="11">Alpha-mannosyltransferase, nucleotide-diphospho-sugar transferase</fullName>
    </submittedName>
</protein>
<evidence type="ECO:0000256" key="6">
    <source>
        <dbReference type="ARBA" id="ARBA00022968"/>
    </source>
</evidence>
<dbReference type="GO" id="GO:0046354">
    <property type="term" value="P:mannan biosynthetic process"/>
    <property type="evidence" value="ECO:0007669"/>
    <property type="project" value="TreeGrafter"/>
</dbReference>